<name>A0A9D1LM73_9CLOT</name>
<protein>
    <submittedName>
        <fullName evidence="2">Sulfurtransferase-like selenium metabolism protein YedF</fullName>
    </submittedName>
</protein>
<dbReference type="AlphaFoldDB" id="A0A9D1LM73"/>
<dbReference type="Pfam" id="PF02635">
    <property type="entry name" value="DsrE"/>
    <property type="match status" value="1"/>
</dbReference>
<dbReference type="InterPro" id="IPR036868">
    <property type="entry name" value="TusA-like_sf"/>
</dbReference>
<dbReference type="InterPro" id="IPR001455">
    <property type="entry name" value="TusA-like"/>
</dbReference>
<accession>A0A9D1LM73</accession>
<organism evidence="2 3">
    <name type="scientific">Candidatus Ventrousia excrementavium</name>
    <dbReference type="NCBI Taxonomy" id="2840961"/>
    <lineage>
        <taxon>Bacteria</taxon>
        <taxon>Bacillati</taxon>
        <taxon>Bacillota</taxon>
        <taxon>Clostridia</taxon>
        <taxon>Eubacteriales</taxon>
        <taxon>Clostridiaceae</taxon>
        <taxon>Clostridiaceae incertae sedis</taxon>
        <taxon>Candidatus Ventrousia</taxon>
    </lineage>
</organism>
<reference evidence="2" key="2">
    <citation type="journal article" date="2021" name="PeerJ">
        <title>Extensive microbial diversity within the chicken gut microbiome revealed by metagenomics and culture.</title>
        <authorList>
            <person name="Gilroy R."/>
            <person name="Ravi A."/>
            <person name="Getino M."/>
            <person name="Pursley I."/>
            <person name="Horton D.L."/>
            <person name="Alikhan N.F."/>
            <person name="Baker D."/>
            <person name="Gharbi K."/>
            <person name="Hall N."/>
            <person name="Watson M."/>
            <person name="Adriaenssens E.M."/>
            <person name="Foster-Nyarko E."/>
            <person name="Jarju S."/>
            <person name="Secka A."/>
            <person name="Antonio M."/>
            <person name="Oren A."/>
            <person name="Chaudhuri R.R."/>
            <person name="La Ragione R."/>
            <person name="Hildebrand F."/>
            <person name="Pallen M.J."/>
        </authorList>
    </citation>
    <scope>NUCLEOTIDE SEQUENCE</scope>
    <source>
        <strain evidence="2">CHK191-8634</strain>
    </source>
</reference>
<dbReference type="Proteomes" id="UP000824073">
    <property type="component" value="Unassembled WGS sequence"/>
</dbReference>
<evidence type="ECO:0000313" key="2">
    <source>
        <dbReference type="EMBL" id="HIU44415.1"/>
    </source>
</evidence>
<reference evidence="2" key="1">
    <citation type="submission" date="2020-10" db="EMBL/GenBank/DDBJ databases">
        <authorList>
            <person name="Gilroy R."/>
        </authorList>
    </citation>
    <scope>NUCLEOTIDE SEQUENCE</scope>
    <source>
        <strain evidence="2">CHK191-8634</strain>
    </source>
</reference>
<dbReference type="InterPro" id="IPR003787">
    <property type="entry name" value="Sulphur_relay_DsrE/F-like"/>
</dbReference>
<dbReference type="Gene3D" id="3.30.110.40">
    <property type="entry name" value="TusA-like domain"/>
    <property type="match status" value="1"/>
</dbReference>
<gene>
    <name evidence="2" type="primary">yedF</name>
    <name evidence="2" type="ORF">IAB67_08985</name>
</gene>
<evidence type="ECO:0000313" key="3">
    <source>
        <dbReference type="Proteomes" id="UP000824073"/>
    </source>
</evidence>
<dbReference type="Pfam" id="PF01206">
    <property type="entry name" value="TusA"/>
    <property type="match status" value="1"/>
</dbReference>
<dbReference type="SUPFAM" id="SSF64307">
    <property type="entry name" value="SirA-like"/>
    <property type="match status" value="1"/>
</dbReference>
<feature type="domain" description="UPF0033" evidence="1">
    <location>
        <begin position="3"/>
        <end position="67"/>
    </location>
</feature>
<comment type="caution">
    <text evidence="2">The sequence shown here is derived from an EMBL/GenBank/DDBJ whole genome shotgun (WGS) entry which is preliminary data.</text>
</comment>
<dbReference type="SUPFAM" id="SSF75169">
    <property type="entry name" value="DsrEFH-like"/>
    <property type="match status" value="1"/>
</dbReference>
<proteinExistence type="predicted"/>
<evidence type="ECO:0000259" key="1">
    <source>
        <dbReference type="Pfam" id="PF01206"/>
    </source>
</evidence>
<dbReference type="InterPro" id="IPR019870">
    <property type="entry name" value="Se_metab_YedF"/>
</dbReference>
<dbReference type="NCBIfam" id="TIGR03527">
    <property type="entry name" value="selenium_YedF"/>
    <property type="match status" value="1"/>
</dbReference>
<sequence>MSKTIDAKGQNCPIPVIMAKKEIEAGGQSFIVEVDNTTAVRNLEKLASTRGFASSVEEGEGVYRVAFSKDGEAVCPAVQDEKGANWVVFVGRETIGSGSDELGANLMKMYFYTIVQESELPSAILFMNGGVKLPVLNDQIVEHLRDMQSRGTEILVCGTCLNFFEIADKLQVGTVSNMFDITQRMLYADKVISL</sequence>
<dbReference type="InterPro" id="IPR027396">
    <property type="entry name" value="DsrEFH-like"/>
</dbReference>
<dbReference type="EMBL" id="DVMR01000066">
    <property type="protein sequence ID" value="HIU44415.1"/>
    <property type="molecule type" value="Genomic_DNA"/>
</dbReference>